<evidence type="ECO:0000313" key="3">
    <source>
        <dbReference type="Proteomes" id="UP000253951"/>
    </source>
</evidence>
<dbReference type="InterPro" id="IPR016181">
    <property type="entry name" value="Acyl_CoA_acyltransferase"/>
</dbReference>
<proteinExistence type="predicted"/>
<evidence type="ECO:0000259" key="1">
    <source>
        <dbReference type="PROSITE" id="PS51186"/>
    </source>
</evidence>
<gene>
    <name evidence="2" type="ORF">DVK85_11495</name>
</gene>
<name>A0A345HE10_9FLAO</name>
<feature type="domain" description="N-acetyltransferase" evidence="1">
    <location>
        <begin position="11"/>
        <end position="172"/>
    </location>
</feature>
<dbReference type="OrthoDB" id="9811523at2"/>
<accession>A0A345HE10</accession>
<dbReference type="EMBL" id="CP031188">
    <property type="protein sequence ID" value="AXG74820.1"/>
    <property type="molecule type" value="Genomic_DNA"/>
</dbReference>
<dbReference type="InterPro" id="IPR051531">
    <property type="entry name" value="N-acetyltransferase"/>
</dbReference>
<reference evidence="2 3" key="1">
    <citation type="submission" date="2018-07" db="EMBL/GenBank/DDBJ databases">
        <title>Complete genome sequence of Flavobacterium arcticum type strain SM1502T.</title>
        <authorList>
            <person name="Li Y."/>
            <person name="Li D.-D."/>
        </authorList>
    </citation>
    <scope>NUCLEOTIDE SEQUENCE [LARGE SCALE GENOMIC DNA]</scope>
    <source>
        <strain evidence="2 3">SM1502</strain>
    </source>
</reference>
<dbReference type="KEGG" id="fat:DVK85_11495"/>
<keyword evidence="3" id="KW-1185">Reference proteome</keyword>
<dbReference type="GO" id="GO:0016747">
    <property type="term" value="F:acyltransferase activity, transferring groups other than amino-acyl groups"/>
    <property type="evidence" value="ECO:0007669"/>
    <property type="project" value="InterPro"/>
</dbReference>
<dbReference type="RefSeq" id="WP_114678578.1">
    <property type="nucleotide sequence ID" value="NZ_CP031188.1"/>
</dbReference>
<organism evidence="2 3">
    <name type="scientific">Flavobacterium arcticum</name>
    <dbReference type="NCBI Taxonomy" id="1784713"/>
    <lineage>
        <taxon>Bacteria</taxon>
        <taxon>Pseudomonadati</taxon>
        <taxon>Bacteroidota</taxon>
        <taxon>Flavobacteriia</taxon>
        <taxon>Flavobacteriales</taxon>
        <taxon>Flavobacteriaceae</taxon>
        <taxon>Flavobacterium</taxon>
    </lineage>
</organism>
<dbReference type="Pfam" id="PF13302">
    <property type="entry name" value="Acetyltransf_3"/>
    <property type="match status" value="1"/>
</dbReference>
<dbReference type="AlphaFoldDB" id="A0A345HE10"/>
<dbReference type="PANTHER" id="PTHR43792">
    <property type="entry name" value="GNAT FAMILY, PUTATIVE (AFU_ORTHOLOGUE AFUA_3G00765)-RELATED-RELATED"/>
    <property type="match status" value="1"/>
</dbReference>
<dbReference type="Proteomes" id="UP000253951">
    <property type="component" value="Chromosome"/>
</dbReference>
<dbReference type="PROSITE" id="PS51186">
    <property type="entry name" value="GNAT"/>
    <property type="match status" value="1"/>
</dbReference>
<dbReference type="InterPro" id="IPR000182">
    <property type="entry name" value="GNAT_dom"/>
</dbReference>
<protein>
    <submittedName>
        <fullName evidence="2">N-acetyltransferase</fullName>
    </submittedName>
</protein>
<dbReference type="Gene3D" id="3.40.630.30">
    <property type="match status" value="1"/>
</dbReference>
<sequence>MKFKEISTKRLKLRIVTPEVYSYVYDNYDNATIKAFFGIKTDAEVEKERENYNKGVTTYNRSFLHFFLLQPDTDTVIGWCGYHTWYTDHNRAEIGYMLFDDSHKKKGYTSEVLPAVLQYGFDVMKLYRIEAMASPNNAASIKLLDKSGFVKEGYLREHYRNKTTGVMEDSVIYSLLKSEYKL</sequence>
<keyword evidence="2" id="KW-0808">Transferase</keyword>
<dbReference type="SUPFAM" id="SSF55729">
    <property type="entry name" value="Acyl-CoA N-acyltransferases (Nat)"/>
    <property type="match status" value="1"/>
</dbReference>
<evidence type="ECO:0000313" key="2">
    <source>
        <dbReference type="EMBL" id="AXG74820.1"/>
    </source>
</evidence>